<reference evidence="1 2" key="2">
    <citation type="journal article" date="2014" name="PLoS ONE">
        <title>Evolution of mitochondria reconstructed from the energy metabolism of living bacteria.</title>
        <authorList>
            <person name="Degli Esposti M."/>
            <person name="Chouaia B."/>
            <person name="Comandatore F."/>
            <person name="Crotti E."/>
            <person name="Sassera D."/>
            <person name="Lievens P.M."/>
            <person name="Daffonchio D."/>
            <person name="Bandi C."/>
        </authorList>
    </citation>
    <scope>NUCLEOTIDE SEQUENCE [LARGE SCALE GENOMIC DNA]</scope>
    <source>
        <strain evidence="1 2">SF2.1</strain>
    </source>
</reference>
<evidence type="ECO:0000313" key="2">
    <source>
        <dbReference type="Proteomes" id="UP000027583"/>
    </source>
</evidence>
<dbReference type="eggNOG" id="ENOG5033CZ4">
    <property type="taxonomic scope" value="Bacteria"/>
</dbReference>
<dbReference type="Proteomes" id="UP000027583">
    <property type="component" value="Unassembled WGS sequence"/>
</dbReference>
<comment type="caution">
    <text evidence="1">The sequence shown here is derived from an EMBL/GenBank/DDBJ whole genome shotgun (WGS) entry which is preliminary data.</text>
</comment>
<gene>
    <name evidence="1" type="ORF">ASAP_0725</name>
</gene>
<reference evidence="1 2" key="1">
    <citation type="journal article" date="2014" name="Genome Biol. Evol.">
        <title>Acetic acid bacteria genomes reveal functional traits for adaptation to life in insect guts.</title>
        <authorList>
            <person name="Chouaia B."/>
            <person name="Gaiarsa S."/>
            <person name="Crotti E."/>
            <person name="Comandatore F."/>
            <person name="Degli Esposti M."/>
            <person name="Ricci I."/>
            <person name="Alma A."/>
            <person name="Favia G."/>
            <person name="Bandi C."/>
            <person name="Daffonchio D."/>
        </authorList>
    </citation>
    <scope>NUCLEOTIDE SEQUENCE [LARGE SCALE GENOMIC DNA]</scope>
    <source>
        <strain evidence="1 2">SF2.1</strain>
    </source>
</reference>
<dbReference type="Gene3D" id="3.40.470.10">
    <property type="entry name" value="Uracil-DNA glycosylase-like domain"/>
    <property type="match status" value="1"/>
</dbReference>
<sequence>MPSLLPEPLQSRRMIAKSYAAPVLSCICLMMGTPSQGSLPLSAIFPHSVLDRAEAYLASQPIQGGGTLLDASGAVLYSGVMTLVPGPVYFLGLNPGGSPDNNRDGTIRHALAASRAGINAFLDQSWGDPPRNSPSGEAPLQRRIRKLFAMMGLETRKIAASNLVFTRSRNLRLHMNFENAIAQCRPVHEFFINAIQPELILTHGNRDTFRQGIGAHFTKNHEAHHAGWKIHLGTCAIAGRTIPVMNMPHLSFWAINAATQQAERRRAILRTLFKEYGFSPR</sequence>
<dbReference type="InterPro" id="IPR036895">
    <property type="entry name" value="Uracil-DNA_glycosylase-like_sf"/>
</dbReference>
<dbReference type="AlphaFoldDB" id="A0A060QCZ5"/>
<name>A0A060QCZ5_9PROT</name>
<organism evidence="1 2">
    <name type="scientific">Asaia bogorensis</name>
    <dbReference type="NCBI Taxonomy" id="91915"/>
    <lineage>
        <taxon>Bacteria</taxon>
        <taxon>Pseudomonadati</taxon>
        <taxon>Pseudomonadota</taxon>
        <taxon>Alphaproteobacteria</taxon>
        <taxon>Acetobacterales</taxon>
        <taxon>Acetobacteraceae</taxon>
        <taxon>Asaia</taxon>
    </lineage>
</organism>
<dbReference type="SUPFAM" id="SSF52141">
    <property type="entry name" value="Uracil-DNA glycosylase-like"/>
    <property type="match status" value="1"/>
</dbReference>
<proteinExistence type="predicted"/>
<evidence type="ECO:0000313" key="1">
    <source>
        <dbReference type="EMBL" id="CDG38770.1"/>
    </source>
</evidence>
<dbReference type="EMBL" id="CBLX010000004">
    <property type="protein sequence ID" value="CDG38770.1"/>
    <property type="molecule type" value="Genomic_DNA"/>
</dbReference>
<protein>
    <submittedName>
        <fullName evidence="1">Uncharacterized protein</fullName>
    </submittedName>
</protein>
<accession>A0A060QCZ5</accession>